<dbReference type="InterPro" id="IPR007197">
    <property type="entry name" value="rSAM"/>
</dbReference>
<dbReference type="SUPFAM" id="SSF102114">
    <property type="entry name" value="Radical SAM enzymes"/>
    <property type="match status" value="1"/>
</dbReference>
<keyword evidence="2" id="KW-0479">Metal-binding</keyword>
<evidence type="ECO:0000256" key="2">
    <source>
        <dbReference type="ARBA" id="ARBA00022723"/>
    </source>
</evidence>
<dbReference type="PROSITE" id="PS51918">
    <property type="entry name" value="RADICAL_SAM"/>
    <property type="match status" value="1"/>
</dbReference>
<proteinExistence type="predicted"/>
<dbReference type="InterPro" id="IPR023885">
    <property type="entry name" value="4Fe4S-binding_SPASM_dom"/>
</dbReference>
<reference evidence="6" key="1">
    <citation type="submission" date="2020-03" db="EMBL/GenBank/DDBJ databases">
        <title>The deep terrestrial virosphere.</title>
        <authorList>
            <person name="Holmfeldt K."/>
            <person name="Nilsson E."/>
            <person name="Simone D."/>
            <person name="Lopez-Fernandez M."/>
            <person name="Wu X."/>
            <person name="de Brujin I."/>
            <person name="Lundin D."/>
            <person name="Andersson A."/>
            <person name="Bertilsson S."/>
            <person name="Dopson M."/>
        </authorList>
    </citation>
    <scope>NUCLEOTIDE SEQUENCE</scope>
    <source>
        <strain evidence="6">MM415B00358</strain>
    </source>
</reference>
<dbReference type="GO" id="GO:0003824">
    <property type="term" value="F:catalytic activity"/>
    <property type="evidence" value="ECO:0007669"/>
    <property type="project" value="InterPro"/>
</dbReference>
<dbReference type="EMBL" id="MT141552">
    <property type="protein sequence ID" value="QJA66265.1"/>
    <property type="molecule type" value="Genomic_DNA"/>
</dbReference>
<keyword evidence="3" id="KW-0408">Iron</keyword>
<evidence type="ECO:0000256" key="4">
    <source>
        <dbReference type="ARBA" id="ARBA00023014"/>
    </source>
</evidence>
<evidence type="ECO:0000256" key="1">
    <source>
        <dbReference type="ARBA" id="ARBA00022691"/>
    </source>
</evidence>
<dbReference type="GO" id="GO:0051536">
    <property type="term" value="F:iron-sulfur cluster binding"/>
    <property type="evidence" value="ECO:0007669"/>
    <property type="project" value="UniProtKB-KW"/>
</dbReference>
<evidence type="ECO:0000256" key="3">
    <source>
        <dbReference type="ARBA" id="ARBA00023004"/>
    </source>
</evidence>
<organism evidence="6">
    <name type="scientific">viral metagenome</name>
    <dbReference type="NCBI Taxonomy" id="1070528"/>
    <lineage>
        <taxon>unclassified sequences</taxon>
        <taxon>metagenomes</taxon>
        <taxon>organismal metagenomes</taxon>
    </lineage>
</organism>
<dbReference type="InterPro" id="IPR013785">
    <property type="entry name" value="Aldolase_TIM"/>
</dbReference>
<dbReference type="InterPro" id="IPR006638">
    <property type="entry name" value="Elp3/MiaA/NifB-like_rSAM"/>
</dbReference>
<gene>
    <name evidence="6" type="ORF">MM415B00358_0027</name>
</gene>
<evidence type="ECO:0000313" key="6">
    <source>
        <dbReference type="EMBL" id="QJA66265.1"/>
    </source>
</evidence>
<feature type="domain" description="Radical SAM core" evidence="5">
    <location>
        <begin position="23"/>
        <end position="245"/>
    </location>
</feature>
<dbReference type="GO" id="GO:0046872">
    <property type="term" value="F:metal ion binding"/>
    <property type="evidence" value="ECO:0007669"/>
    <property type="project" value="UniProtKB-KW"/>
</dbReference>
<dbReference type="SFLD" id="SFLDS00029">
    <property type="entry name" value="Radical_SAM"/>
    <property type="match status" value="1"/>
</dbReference>
<dbReference type="CDD" id="cd01335">
    <property type="entry name" value="Radical_SAM"/>
    <property type="match status" value="1"/>
</dbReference>
<name>A0A6M3JAL1_9ZZZZ</name>
<dbReference type="AlphaFoldDB" id="A0A6M3JAL1"/>
<dbReference type="SMART" id="SM00729">
    <property type="entry name" value="Elp3"/>
    <property type="match status" value="1"/>
</dbReference>
<dbReference type="CDD" id="cd21109">
    <property type="entry name" value="SPASM"/>
    <property type="match status" value="1"/>
</dbReference>
<dbReference type="Pfam" id="PF04055">
    <property type="entry name" value="Radical_SAM"/>
    <property type="match status" value="1"/>
</dbReference>
<evidence type="ECO:0000259" key="5">
    <source>
        <dbReference type="PROSITE" id="PS51918"/>
    </source>
</evidence>
<dbReference type="InterPro" id="IPR050377">
    <property type="entry name" value="Radical_SAM_PqqE_MftC-like"/>
</dbReference>
<dbReference type="SFLD" id="SFLDG01067">
    <property type="entry name" value="SPASM/twitch_domain_containing"/>
    <property type="match status" value="1"/>
</dbReference>
<dbReference type="Pfam" id="PF13186">
    <property type="entry name" value="SPASM"/>
    <property type="match status" value="1"/>
</dbReference>
<sequence>MDYGLDTHKLMLHPQRVTDWLVGKQIAPLLVEICPIGRCNHRCIFCAYNYTDYKGDSLEYIKMLGVLLDMGKMGVKAIDWDTEGEPLLHPRLPEFINFAKYSGIDSAVETNGVLLTEDFMKKCGHNLTYIKVSVDAACNETHYKLHRGGKKDWEKVIKNTANAVKLNTGCAIGIQMVLLKENEDEVQKLSEIAKEIGVDWFVVKPFSVHPFQDSSKVTMGDINKIKDIPGVTVREQTFGRLFQERDYPVCYGVNFISNIDCFGNVTVCNTLTRNEKYNLGNIYKESFKDIWERRPREFDIKECKREVCRMDKQNLYLWQLKNPSKHVNFI</sequence>
<keyword evidence="4" id="KW-0411">Iron-sulfur</keyword>
<dbReference type="Gene3D" id="3.20.20.70">
    <property type="entry name" value="Aldolase class I"/>
    <property type="match status" value="1"/>
</dbReference>
<dbReference type="PANTHER" id="PTHR11228">
    <property type="entry name" value="RADICAL SAM DOMAIN PROTEIN"/>
    <property type="match status" value="1"/>
</dbReference>
<dbReference type="InterPro" id="IPR058240">
    <property type="entry name" value="rSAM_sf"/>
</dbReference>
<dbReference type="PANTHER" id="PTHR11228:SF7">
    <property type="entry name" value="PQQA PEPTIDE CYCLASE"/>
    <property type="match status" value="1"/>
</dbReference>
<protein>
    <submittedName>
        <fullName evidence="6">Putative radical SAM superfamily protein</fullName>
    </submittedName>
</protein>
<keyword evidence="1" id="KW-0949">S-adenosyl-L-methionine</keyword>
<accession>A0A6M3JAL1</accession>